<protein>
    <submittedName>
        <fullName evidence="1">Uncharacterized protein</fullName>
    </submittedName>
</protein>
<dbReference type="EMBL" id="OW240917">
    <property type="protein sequence ID" value="CAH2302123.1"/>
    <property type="molecule type" value="Genomic_DNA"/>
</dbReference>
<sequence length="123" mass="13435">MCSQPSGFASQTDRRSLLYPLNHPCRAGDPAKLTTVAAQKGRNTAQRLFPPVSRDPAAKRGTPVIGLTPYSPYIHLELQRPRRIQHGIKLQALLDFGQFPVSAYTRSLLQTQPSMAAAQGNPA</sequence>
<keyword evidence="2" id="KW-1185">Reference proteome</keyword>
<name>A0AAD1SI81_PELCU</name>
<reference evidence="1" key="1">
    <citation type="submission" date="2022-03" db="EMBL/GenBank/DDBJ databases">
        <authorList>
            <person name="Alioto T."/>
            <person name="Alioto T."/>
            <person name="Gomez Garrido J."/>
        </authorList>
    </citation>
    <scope>NUCLEOTIDE SEQUENCE</scope>
</reference>
<dbReference type="AlphaFoldDB" id="A0AAD1SI81"/>
<gene>
    <name evidence="1" type="ORF">PECUL_23A019051</name>
</gene>
<dbReference type="Proteomes" id="UP001295444">
    <property type="component" value="Chromosome 06"/>
</dbReference>
<evidence type="ECO:0000313" key="2">
    <source>
        <dbReference type="Proteomes" id="UP001295444"/>
    </source>
</evidence>
<evidence type="ECO:0000313" key="1">
    <source>
        <dbReference type="EMBL" id="CAH2302123.1"/>
    </source>
</evidence>
<organism evidence="1 2">
    <name type="scientific">Pelobates cultripes</name>
    <name type="common">Western spadefoot toad</name>
    <dbReference type="NCBI Taxonomy" id="61616"/>
    <lineage>
        <taxon>Eukaryota</taxon>
        <taxon>Metazoa</taxon>
        <taxon>Chordata</taxon>
        <taxon>Craniata</taxon>
        <taxon>Vertebrata</taxon>
        <taxon>Euteleostomi</taxon>
        <taxon>Amphibia</taxon>
        <taxon>Batrachia</taxon>
        <taxon>Anura</taxon>
        <taxon>Pelobatoidea</taxon>
        <taxon>Pelobatidae</taxon>
        <taxon>Pelobates</taxon>
    </lineage>
</organism>
<proteinExistence type="predicted"/>
<accession>A0AAD1SI81</accession>